<comment type="caution">
    <text evidence="2">The sequence shown here is derived from an EMBL/GenBank/DDBJ whole genome shotgun (WGS) entry which is preliminary data.</text>
</comment>
<keyword evidence="3" id="KW-1185">Reference proteome</keyword>
<name>A0ABU6WLG9_9FABA</name>
<evidence type="ECO:0000313" key="3">
    <source>
        <dbReference type="Proteomes" id="UP001341840"/>
    </source>
</evidence>
<reference evidence="2 3" key="1">
    <citation type="journal article" date="2023" name="Plants (Basel)">
        <title>Bridging the Gap: Combining Genomics and Transcriptomics Approaches to Understand Stylosanthes scabra, an Orphan Legume from the Brazilian Caatinga.</title>
        <authorList>
            <person name="Ferreira-Neto J.R.C."/>
            <person name="da Silva M.D."/>
            <person name="Binneck E."/>
            <person name="de Melo N.F."/>
            <person name="da Silva R.H."/>
            <person name="de Melo A.L.T.M."/>
            <person name="Pandolfi V."/>
            <person name="Bustamante F.O."/>
            <person name="Brasileiro-Vidal A.C."/>
            <person name="Benko-Iseppon A.M."/>
        </authorList>
    </citation>
    <scope>NUCLEOTIDE SEQUENCE [LARGE SCALE GENOMIC DNA]</scope>
    <source>
        <tissue evidence="2">Leaves</tissue>
    </source>
</reference>
<gene>
    <name evidence="2" type="ORF">PIB30_069008</name>
</gene>
<protein>
    <submittedName>
        <fullName evidence="2">Uncharacterized protein</fullName>
    </submittedName>
</protein>
<evidence type="ECO:0000256" key="1">
    <source>
        <dbReference type="SAM" id="MobiDB-lite"/>
    </source>
</evidence>
<dbReference type="Proteomes" id="UP001341840">
    <property type="component" value="Unassembled WGS sequence"/>
</dbReference>
<evidence type="ECO:0000313" key="2">
    <source>
        <dbReference type="EMBL" id="MED6186675.1"/>
    </source>
</evidence>
<feature type="region of interest" description="Disordered" evidence="1">
    <location>
        <begin position="1"/>
        <end position="39"/>
    </location>
</feature>
<dbReference type="EMBL" id="JASCZI010181992">
    <property type="protein sequence ID" value="MED6186675.1"/>
    <property type="molecule type" value="Genomic_DNA"/>
</dbReference>
<proteinExistence type="predicted"/>
<accession>A0ABU6WLG9</accession>
<sequence length="156" mass="16038">MSPRTGPNAELGVGADGMRSRMRAAAGPSVAEDEQSGESTAVGLKVCDRVSDVKTPAGENNACTMGAASVGTSAGRERSEVMHACTADVAMDACTAGEAMDAGTAVVMVDNTENLAQADLDHNVAELAAPACIPSHRRNVRRQILVQADPSSVRRT</sequence>
<organism evidence="2 3">
    <name type="scientific">Stylosanthes scabra</name>
    <dbReference type="NCBI Taxonomy" id="79078"/>
    <lineage>
        <taxon>Eukaryota</taxon>
        <taxon>Viridiplantae</taxon>
        <taxon>Streptophyta</taxon>
        <taxon>Embryophyta</taxon>
        <taxon>Tracheophyta</taxon>
        <taxon>Spermatophyta</taxon>
        <taxon>Magnoliopsida</taxon>
        <taxon>eudicotyledons</taxon>
        <taxon>Gunneridae</taxon>
        <taxon>Pentapetalae</taxon>
        <taxon>rosids</taxon>
        <taxon>fabids</taxon>
        <taxon>Fabales</taxon>
        <taxon>Fabaceae</taxon>
        <taxon>Papilionoideae</taxon>
        <taxon>50 kb inversion clade</taxon>
        <taxon>dalbergioids sensu lato</taxon>
        <taxon>Dalbergieae</taxon>
        <taxon>Pterocarpus clade</taxon>
        <taxon>Stylosanthes</taxon>
    </lineage>
</organism>